<accession>A0ABR5A0D4</accession>
<dbReference type="Proteomes" id="UP000031594">
    <property type="component" value="Unassembled WGS sequence"/>
</dbReference>
<reference evidence="1 2" key="1">
    <citation type="submission" date="2014-08" db="EMBL/GenBank/DDBJ databases">
        <title>Methylacidiphilum kamchatkense strain Kam1 draft genome sequence.</title>
        <authorList>
            <person name="Birkeland N.-K."/>
            <person name="Erikstad H.A."/>
        </authorList>
    </citation>
    <scope>NUCLEOTIDE SEQUENCE [LARGE SCALE GENOMIC DNA]</scope>
    <source>
        <strain evidence="1 2">Kam1</strain>
    </source>
</reference>
<comment type="caution">
    <text evidence="1">The sequence shown here is derived from an EMBL/GenBank/DDBJ whole genome shotgun (WGS) entry which is preliminary data.</text>
</comment>
<evidence type="ECO:0000313" key="1">
    <source>
        <dbReference type="EMBL" id="KIE59461.1"/>
    </source>
</evidence>
<proteinExistence type="predicted"/>
<organism evidence="1 2">
    <name type="scientific">Methylacidiphilum kamchatkense Kam1</name>
    <dbReference type="NCBI Taxonomy" id="1202785"/>
    <lineage>
        <taxon>Bacteria</taxon>
        <taxon>Pseudomonadati</taxon>
        <taxon>Verrucomicrobiota</taxon>
        <taxon>Methylacidiphilae</taxon>
        <taxon>Methylacidiphilales</taxon>
        <taxon>Methylacidiphilaceae</taxon>
        <taxon>Methylacidiphilum (ex Ratnadevi et al. 2023)</taxon>
    </lineage>
</organism>
<keyword evidence="2" id="KW-1185">Reference proteome</keyword>
<protein>
    <submittedName>
        <fullName evidence="1">Uncharacterized protein</fullName>
    </submittedName>
</protein>
<evidence type="ECO:0000313" key="2">
    <source>
        <dbReference type="Proteomes" id="UP000031594"/>
    </source>
</evidence>
<gene>
    <name evidence="1" type="ORF">A946_01950</name>
</gene>
<dbReference type="EMBL" id="JQNX01000001">
    <property type="protein sequence ID" value="KIE59461.1"/>
    <property type="molecule type" value="Genomic_DNA"/>
</dbReference>
<name>A0ABR5A0D4_9BACT</name>
<sequence>MGWLPTRKDSMVVSFTKRNTRLLLSLPSYLALLQASHYAIKHGPFLKRTAANKVGNSSADLLI</sequence>